<dbReference type="EMBL" id="VFWZ01000002">
    <property type="protein sequence ID" value="TPN86815.1"/>
    <property type="molecule type" value="Genomic_DNA"/>
</dbReference>
<dbReference type="PROSITE" id="PS50005">
    <property type="entry name" value="TPR"/>
    <property type="match status" value="1"/>
</dbReference>
<evidence type="ECO:0000256" key="2">
    <source>
        <dbReference type="ARBA" id="ARBA00022801"/>
    </source>
</evidence>
<comment type="caution">
    <text evidence="4">The sequence shown here is derived from an EMBL/GenBank/DDBJ whole genome shotgun (WGS) entry which is preliminary data.</text>
</comment>
<dbReference type="RefSeq" id="WP_140590258.1">
    <property type="nucleotide sequence ID" value="NZ_VFWZ01000002.1"/>
</dbReference>
<keyword evidence="3" id="KW-0802">TPR repeat</keyword>
<evidence type="ECO:0000256" key="1">
    <source>
        <dbReference type="ARBA" id="ARBA00005622"/>
    </source>
</evidence>
<dbReference type="Gene3D" id="3.40.50.1820">
    <property type="entry name" value="alpha/beta hydrolase"/>
    <property type="match status" value="1"/>
</dbReference>
<dbReference type="OrthoDB" id="9784036at2"/>
<dbReference type="GO" id="GO:0016788">
    <property type="term" value="F:hydrolase activity, acting on ester bonds"/>
    <property type="evidence" value="ECO:0007669"/>
    <property type="project" value="TreeGrafter"/>
</dbReference>
<dbReference type="PANTHER" id="PTHR40841">
    <property type="entry name" value="SIDEROPHORE TRIACETYLFUSARININE C ESTERASE"/>
    <property type="match status" value="1"/>
</dbReference>
<dbReference type="InterPro" id="IPR019734">
    <property type="entry name" value="TPR_rpt"/>
</dbReference>
<evidence type="ECO:0000256" key="3">
    <source>
        <dbReference type="PROSITE-ProRule" id="PRU00339"/>
    </source>
</evidence>
<dbReference type="PANTHER" id="PTHR40841:SF2">
    <property type="entry name" value="SIDEROPHORE-DEGRADING ESTERASE (EUROFUNG)"/>
    <property type="match status" value="1"/>
</dbReference>
<dbReference type="InterPro" id="IPR052558">
    <property type="entry name" value="Siderophore_Hydrolase_D"/>
</dbReference>
<reference evidence="4 5" key="1">
    <citation type="submission" date="2019-06" db="EMBL/GenBank/DDBJ databases">
        <authorList>
            <person name="Meng X."/>
        </authorList>
    </citation>
    <scope>NUCLEOTIDE SEQUENCE [LARGE SCALE GENOMIC DNA]</scope>
    <source>
        <strain evidence="4 5">M625</strain>
    </source>
</reference>
<evidence type="ECO:0000313" key="5">
    <source>
        <dbReference type="Proteomes" id="UP000315540"/>
    </source>
</evidence>
<dbReference type="Pfam" id="PF00756">
    <property type="entry name" value="Esterase"/>
    <property type="match status" value="1"/>
</dbReference>
<name>A0A504JEF2_9FLAO</name>
<organism evidence="4 5">
    <name type="scientific">Aquimarina algicola</name>
    <dbReference type="NCBI Taxonomy" id="2589995"/>
    <lineage>
        <taxon>Bacteria</taxon>
        <taxon>Pseudomonadati</taxon>
        <taxon>Bacteroidota</taxon>
        <taxon>Flavobacteriia</taxon>
        <taxon>Flavobacteriales</taxon>
        <taxon>Flavobacteriaceae</taxon>
        <taxon>Aquimarina</taxon>
    </lineage>
</organism>
<dbReference type="SUPFAM" id="SSF53474">
    <property type="entry name" value="alpha/beta-Hydrolases"/>
    <property type="match status" value="1"/>
</dbReference>
<feature type="repeat" description="TPR" evidence="3">
    <location>
        <begin position="349"/>
        <end position="382"/>
    </location>
</feature>
<dbReference type="InterPro" id="IPR029058">
    <property type="entry name" value="AB_hydrolase_fold"/>
</dbReference>
<dbReference type="AlphaFoldDB" id="A0A504JEF2"/>
<accession>A0A504JEF2</accession>
<dbReference type="SUPFAM" id="SSF48452">
    <property type="entry name" value="TPR-like"/>
    <property type="match status" value="1"/>
</dbReference>
<dbReference type="InterPro" id="IPR000801">
    <property type="entry name" value="Esterase-like"/>
</dbReference>
<proteinExistence type="inferred from homology"/>
<dbReference type="InterPro" id="IPR011990">
    <property type="entry name" value="TPR-like_helical_dom_sf"/>
</dbReference>
<dbReference type="Proteomes" id="UP000315540">
    <property type="component" value="Unassembled WGS sequence"/>
</dbReference>
<keyword evidence="5" id="KW-1185">Reference proteome</keyword>
<dbReference type="SMART" id="SM00028">
    <property type="entry name" value="TPR"/>
    <property type="match status" value="1"/>
</dbReference>
<protein>
    <submittedName>
        <fullName evidence="4">Esterase</fullName>
    </submittedName>
</protein>
<gene>
    <name evidence="4" type="ORF">FHK87_04210</name>
</gene>
<comment type="similarity">
    <text evidence="1">Belongs to the esterase D family.</text>
</comment>
<dbReference type="Gene3D" id="1.25.40.10">
    <property type="entry name" value="Tetratricopeptide repeat domain"/>
    <property type="match status" value="1"/>
</dbReference>
<sequence length="409" mass="47062">MKLNLFIGFVLTGLSIFAQKNITIGHTSSIYSQILDEDRLLEIYLPKDYDTSTKNYPVLYLLDSFLNFRHAVASAEFLNFDNRIPEIIIVGIRNTHRVRDLTPESINLDPKQRERLGNVGGADNFIAFLEKELMPHIEKNYRTAPYKIISGHSLGGLFNVYSFLKHPELFNAYITISPSLWYPIDNINDGFDTIFPDPTKMKQAFYMTLATEIAGNMRGNIIKLGGDFENYINTNKNTSLRFKYHHMPEESHLSVGLPSVFFGLRYIFEPIIQFKRFKTKRAIMAQGGPKKAIENVLNHFDDASKTYGFEISNESALIDLGYDLLKIEDLKPYAVDVFKVNLKERPNSYDAYSLLGMAYENLGELQKAKDNYKIALDLVKKTGNFEWETYKADLDKIEKKIRVKTNKKH</sequence>
<keyword evidence="2" id="KW-0378">Hydrolase</keyword>
<evidence type="ECO:0000313" key="4">
    <source>
        <dbReference type="EMBL" id="TPN86815.1"/>
    </source>
</evidence>